<proteinExistence type="inferred from homology"/>
<dbReference type="InterPro" id="IPR003660">
    <property type="entry name" value="HAMP_dom"/>
</dbReference>
<dbReference type="SMART" id="SM00283">
    <property type="entry name" value="MA"/>
    <property type="match status" value="1"/>
</dbReference>
<feature type="coiled-coil region" evidence="4">
    <location>
        <begin position="232"/>
        <end position="259"/>
    </location>
</feature>
<dbReference type="InterPro" id="IPR024478">
    <property type="entry name" value="HlyB_4HB_MCP"/>
</dbReference>
<evidence type="ECO:0000256" key="3">
    <source>
        <dbReference type="PROSITE-ProRule" id="PRU00284"/>
    </source>
</evidence>
<dbReference type="Pfam" id="PF00015">
    <property type="entry name" value="MCPsignal"/>
    <property type="match status" value="1"/>
</dbReference>
<comment type="similarity">
    <text evidence="2">Belongs to the methyl-accepting chemotaxis (MCP) protein family.</text>
</comment>
<keyword evidence="1 3" id="KW-0807">Transducer</keyword>
<feature type="transmembrane region" description="Helical" evidence="5">
    <location>
        <begin position="175"/>
        <end position="197"/>
    </location>
</feature>
<keyword evidence="5" id="KW-0812">Transmembrane</keyword>
<dbReference type="Gene3D" id="6.10.340.10">
    <property type="match status" value="1"/>
</dbReference>
<evidence type="ECO:0000256" key="1">
    <source>
        <dbReference type="ARBA" id="ARBA00023224"/>
    </source>
</evidence>
<dbReference type="InterPro" id="IPR004089">
    <property type="entry name" value="MCPsignal_dom"/>
</dbReference>
<dbReference type="SUPFAM" id="SSF58104">
    <property type="entry name" value="Methyl-accepting chemotaxis protein (MCP) signaling domain"/>
    <property type="match status" value="1"/>
</dbReference>
<gene>
    <name evidence="8" type="ORF">SAMN05216366_10816</name>
</gene>
<dbReference type="CDD" id="cd11386">
    <property type="entry name" value="MCP_signal"/>
    <property type="match status" value="1"/>
</dbReference>
<feature type="domain" description="Methyl-accepting transducer" evidence="6">
    <location>
        <begin position="270"/>
        <end position="541"/>
    </location>
</feature>
<dbReference type="PROSITE" id="PS50885">
    <property type="entry name" value="HAMP"/>
    <property type="match status" value="1"/>
</dbReference>
<evidence type="ECO:0000313" key="8">
    <source>
        <dbReference type="EMBL" id="SDP16845.1"/>
    </source>
</evidence>
<evidence type="ECO:0000256" key="4">
    <source>
        <dbReference type="SAM" id="Coils"/>
    </source>
</evidence>
<dbReference type="Gene3D" id="1.10.287.950">
    <property type="entry name" value="Methyl-accepting chemotaxis protein"/>
    <property type="match status" value="1"/>
</dbReference>
<reference evidence="8 9" key="1">
    <citation type="submission" date="2016-10" db="EMBL/GenBank/DDBJ databases">
        <authorList>
            <person name="de Groot N.N."/>
        </authorList>
    </citation>
    <scope>NUCLEOTIDE SEQUENCE [LARGE SCALE GENOMIC DNA]</scope>
    <source>
        <strain evidence="8 9">S137</strain>
    </source>
</reference>
<dbReference type="PANTHER" id="PTHR32089:SF112">
    <property type="entry name" value="LYSOZYME-LIKE PROTEIN-RELATED"/>
    <property type="match status" value="1"/>
</dbReference>
<evidence type="ECO:0000259" key="7">
    <source>
        <dbReference type="PROSITE" id="PS50885"/>
    </source>
</evidence>
<evidence type="ECO:0000259" key="6">
    <source>
        <dbReference type="PROSITE" id="PS50111"/>
    </source>
</evidence>
<evidence type="ECO:0000313" key="9">
    <source>
        <dbReference type="Proteomes" id="UP000182412"/>
    </source>
</evidence>
<dbReference type="PANTHER" id="PTHR32089">
    <property type="entry name" value="METHYL-ACCEPTING CHEMOTAXIS PROTEIN MCPB"/>
    <property type="match status" value="1"/>
</dbReference>
<keyword evidence="5" id="KW-0472">Membrane</keyword>
<dbReference type="GO" id="GO:0016020">
    <property type="term" value="C:membrane"/>
    <property type="evidence" value="ECO:0007669"/>
    <property type="project" value="InterPro"/>
</dbReference>
<keyword evidence="5" id="KW-1133">Transmembrane helix</keyword>
<dbReference type="PROSITE" id="PS50111">
    <property type="entry name" value="CHEMOTAXIS_TRANSDUC_2"/>
    <property type="match status" value="1"/>
</dbReference>
<protein>
    <submittedName>
        <fullName evidence="8">Methyl-accepting chemotaxis protein</fullName>
    </submittedName>
</protein>
<keyword evidence="4" id="KW-0175">Coiled coil</keyword>
<dbReference type="Proteomes" id="UP000182412">
    <property type="component" value="Unassembled WGS sequence"/>
</dbReference>
<dbReference type="AlphaFoldDB" id="A0A1H0QIG5"/>
<name>A0A1H0QIG5_SELRU</name>
<organism evidence="8 9">
    <name type="scientific">Selenomonas ruminantium</name>
    <dbReference type="NCBI Taxonomy" id="971"/>
    <lineage>
        <taxon>Bacteria</taxon>
        <taxon>Bacillati</taxon>
        <taxon>Bacillota</taxon>
        <taxon>Negativicutes</taxon>
        <taxon>Selenomonadales</taxon>
        <taxon>Selenomonadaceae</taxon>
        <taxon>Selenomonas</taxon>
    </lineage>
</organism>
<dbReference type="GO" id="GO:0007165">
    <property type="term" value="P:signal transduction"/>
    <property type="evidence" value="ECO:0007669"/>
    <property type="project" value="UniProtKB-KW"/>
</dbReference>
<evidence type="ECO:0000256" key="2">
    <source>
        <dbReference type="ARBA" id="ARBA00029447"/>
    </source>
</evidence>
<dbReference type="Pfam" id="PF12729">
    <property type="entry name" value="4HB_MCP_1"/>
    <property type="match status" value="1"/>
</dbReference>
<accession>A0A1H0QIG5</accession>
<evidence type="ECO:0000256" key="5">
    <source>
        <dbReference type="SAM" id="Phobius"/>
    </source>
</evidence>
<sequence length="556" mass="60499">MVLVIIGIIGMGVLSFSGYSAMSKAGDDLDNMYHRKLKATRLLGSEINYTRKVQLGVTKHIIDPQDEQVTAYVKEALDSYEKTWPQYKELAVQADNVAPHIPEVEKQWTEFRQGLMEVKRLTDAGKKQEAWELYKKMEAGITKDLVASLHKLEKLANDNADALNEEVSANNTHEMYMMIVTTILCFAALLGVAFFIIRDIMITLDNMVAECNQMKDGDFRLNENYEPRGDELGQMEAAMQEMRRELNVLMRTVSESAERMAASSEELSASAGQAAQAAGQVAQSATEVVDSVEHQQQAVMESNESVQNAEASVEEIRQKSAKVEENSAAVAQRAEDGNASIDASVRQIKDVEETVTASAVMVDRLGERSKQIGEIVDTMTGIAEQTNLLALNASIEAARAGDHGRGFKVVAEEVGKLAQESKESAEKIASLVKEIQDDTENAVNSMRSGKTAVIEGAQSVESLRTMFEEINQLVVGVSGEISHVTDAIHSVADATSEIAGEMNDINGYSGKVASEMQAVSAATEEQSASAEEIAAASEALATLAQSQQEALSHFRF</sequence>
<feature type="domain" description="HAMP" evidence="7">
    <location>
        <begin position="198"/>
        <end position="251"/>
    </location>
</feature>
<feature type="coiled-coil region" evidence="4">
    <location>
        <begin position="299"/>
        <end position="326"/>
    </location>
</feature>
<dbReference type="EMBL" id="FNJQ01000008">
    <property type="protein sequence ID" value="SDP16845.1"/>
    <property type="molecule type" value="Genomic_DNA"/>
</dbReference>